<name>A0ABC8M5C1_ERUVS</name>
<feature type="region of interest" description="Disordered" evidence="3">
    <location>
        <begin position="1"/>
        <end position="30"/>
    </location>
</feature>
<evidence type="ECO:0000259" key="4">
    <source>
        <dbReference type="Pfam" id="PF16679"/>
    </source>
</evidence>
<evidence type="ECO:0000313" key="6">
    <source>
        <dbReference type="Proteomes" id="UP001642260"/>
    </source>
</evidence>
<dbReference type="InterPro" id="IPR045173">
    <property type="entry name" value="Cdt1"/>
</dbReference>
<reference evidence="5 6" key="1">
    <citation type="submission" date="2022-03" db="EMBL/GenBank/DDBJ databases">
        <authorList>
            <person name="Macdonald S."/>
            <person name="Ahmed S."/>
            <person name="Newling K."/>
        </authorList>
    </citation>
    <scope>NUCLEOTIDE SEQUENCE [LARGE SCALE GENOMIC DNA]</scope>
</reference>
<dbReference type="Proteomes" id="UP001642260">
    <property type="component" value="Unassembled WGS sequence"/>
</dbReference>
<protein>
    <recommendedName>
        <fullName evidence="4">DNA replication factor Cdt1 C-terminal domain-containing protein</fullName>
    </recommendedName>
</protein>
<proteinExistence type="inferred from homology"/>
<evidence type="ECO:0000256" key="2">
    <source>
        <dbReference type="ARBA" id="ARBA00023306"/>
    </source>
</evidence>
<keyword evidence="2" id="KW-0131">Cell cycle</keyword>
<evidence type="ECO:0000313" key="5">
    <source>
        <dbReference type="EMBL" id="CAH8390779.1"/>
    </source>
</evidence>
<accession>A0ABC8M5C1</accession>
<dbReference type="PANTHER" id="PTHR28637:SF1">
    <property type="entry name" value="DNA REPLICATION FACTOR CDT1"/>
    <property type="match status" value="1"/>
</dbReference>
<organism evidence="5 6">
    <name type="scientific">Eruca vesicaria subsp. sativa</name>
    <name type="common">Garden rocket</name>
    <name type="synonym">Eruca sativa</name>
    <dbReference type="NCBI Taxonomy" id="29727"/>
    <lineage>
        <taxon>Eukaryota</taxon>
        <taxon>Viridiplantae</taxon>
        <taxon>Streptophyta</taxon>
        <taxon>Embryophyta</taxon>
        <taxon>Tracheophyta</taxon>
        <taxon>Spermatophyta</taxon>
        <taxon>Magnoliopsida</taxon>
        <taxon>eudicotyledons</taxon>
        <taxon>Gunneridae</taxon>
        <taxon>Pentapetalae</taxon>
        <taxon>rosids</taxon>
        <taxon>malvids</taxon>
        <taxon>Brassicales</taxon>
        <taxon>Brassicaceae</taxon>
        <taxon>Brassiceae</taxon>
        <taxon>Eruca</taxon>
    </lineage>
</organism>
<feature type="domain" description="DNA replication factor Cdt1 C-terminal" evidence="4">
    <location>
        <begin position="209"/>
        <end position="262"/>
    </location>
</feature>
<dbReference type="EMBL" id="CAKOAT010918486">
    <property type="protein sequence ID" value="CAH8390779.1"/>
    <property type="molecule type" value="Genomic_DNA"/>
</dbReference>
<dbReference type="PANTHER" id="PTHR28637">
    <property type="entry name" value="DNA REPLICATION FACTOR CDT1"/>
    <property type="match status" value="1"/>
</dbReference>
<evidence type="ECO:0000256" key="1">
    <source>
        <dbReference type="ARBA" id="ARBA00008356"/>
    </source>
</evidence>
<gene>
    <name evidence="5" type="ORF">ERUC_LOCUS43262</name>
</gene>
<dbReference type="AlphaFoldDB" id="A0ABC8M5C1"/>
<dbReference type="Pfam" id="PF16679">
    <property type="entry name" value="CDT1_C"/>
    <property type="match status" value="1"/>
</dbReference>
<evidence type="ECO:0000256" key="3">
    <source>
        <dbReference type="SAM" id="MobiDB-lite"/>
    </source>
</evidence>
<dbReference type="InterPro" id="IPR038090">
    <property type="entry name" value="Cdt1_C_WH_dom_sf"/>
</dbReference>
<feature type="compositionally biased region" description="Polar residues" evidence="3">
    <location>
        <begin position="148"/>
        <end position="160"/>
    </location>
</feature>
<feature type="region of interest" description="Disordered" evidence="3">
    <location>
        <begin position="144"/>
        <end position="178"/>
    </location>
</feature>
<dbReference type="InterPro" id="IPR032054">
    <property type="entry name" value="Cdt1_C"/>
</dbReference>
<keyword evidence="6" id="KW-1185">Reference proteome</keyword>
<comment type="similarity">
    <text evidence="1">Belongs to the Cdt1 family.</text>
</comment>
<dbReference type="Gene3D" id="1.10.10.1420">
    <property type="entry name" value="DNA replication factor Cdt1, C-terminal WH domain"/>
    <property type="match status" value="1"/>
</dbReference>
<comment type="caution">
    <text evidence="5">The sequence shown here is derived from an EMBL/GenBank/DDBJ whole genome shotgun (WGS) entry which is preliminary data.</text>
</comment>
<sequence>MKVPSTLVKADSNSANIAPTASPARPSLSKINLAPTPVKAVSTTTSVPSMPVKIDLAPAIVASTPPDFASTPVRLFSASLAAARLQKRSSKDTSQDDVNTDRPFKLARRSTLSLLRSLNFDSYTEDEKAMDVTDDDEDIDQVPVEDASTGSETECSSSPGKFTGGPSIKQHHGMSSSQSNHVRNTLVLNIHVSSLRGGPKSVESKEEHIEEQERKAIESNPAISEAKRRRKMMACLHKLFNVIHYLIQSIRHWVITKEELVCTRLSLAILILPTEASLL</sequence>